<comment type="caution">
    <text evidence="2">The sequence shown here is derived from an EMBL/GenBank/DDBJ whole genome shotgun (WGS) entry which is preliminary data.</text>
</comment>
<dbReference type="InterPro" id="IPR001434">
    <property type="entry name" value="OmcB-like_DUF11"/>
</dbReference>
<dbReference type="NCBIfam" id="TIGR01451">
    <property type="entry name" value="B_ant_repeat"/>
    <property type="match status" value="1"/>
</dbReference>
<evidence type="ECO:0000259" key="1">
    <source>
        <dbReference type="Pfam" id="PF01345"/>
    </source>
</evidence>
<dbReference type="Pfam" id="PF01345">
    <property type="entry name" value="DUF11"/>
    <property type="match status" value="1"/>
</dbReference>
<accession>A0A369Q494</accession>
<reference evidence="2 3" key="1">
    <citation type="submission" date="2018-04" db="EMBL/GenBank/DDBJ databases">
        <title>Altererythrobacter sp. HME9302 genome sequencing and assembly.</title>
        <authorList>
            <person name="Kang H."/>
            <person name="Kim H."/>
            <person name="Joh K."/>
        </authorList>
    </citation>
    <scope>NUCLEOTIDE SEQUENCE [LARGE SCALE GENOMIC DNA]</scope>
    <source>
        <strain evidence="2 3">HME9302</strain>
    </source>
</reference>
<name>A0A369Q494_9SPHN</name>
<dbReference type="Gene3D" id="2.60.40.1170">
    <property type="entry name" value="Mu homology domain, subdomain B"/>
    <property type="match status" value="1"/>
</dbReference>
<evidence type="ECO:0000313" key="3">
    <source>
        <dbReference type="Proteomes" id="UP000253727"/>
    </source>
</evidence>
<dbReference type="AlphaFoldDB" id="A0A369Q494"/>
<keyword evidence="3" id="KW-1185">Reference proteome</keyword>
<evidence type="ECO:0000313" key="2">
    <source>
        <dbReference type="EMBL" id="RDC59711.1"/>
    </source>
</evidence>
<dbReference type="OrthoDB" id="5400913at2"/>
<dbReference type="Proteomes" id="UP000253727">
    <property type="component" value="Unassembled WGS sequence"/>
</dbReference>
<dbReference type="EMBL" id="QBKA01000002">
    <property type="protein sequence ID" value="RDC59711.1"/>
    <property type="molecule type" value="Genomic_DNA"/>
</dbReference>
<gene>
    <name evidence="2" type="ORF">HME9302_00903</name>
</gene>
<proteinExistence type="predicted"/>
<dbReference type="InterPro" id="IPR047589">
    <property type="entry name" value="DUF11_rpt"/>
</dbReference>
<feature type="domain" description="DUF11" evidence="1">
    <location>
        <begin position="262"/>
        <end position="371"/>
    </location>
</feature>
<sequence>MMCFRPIPLADVEPLLTMPDYRSGMSLVRLFLIVLLSAIVLAAGMLPGSARAQTETVDWATLGAGNLTGIPSPSTATGSDGTTATVTYNAQTVGPGTFTAPYGNYVSYFNGTVGDAPQPLIINFDNSEYDPNDKVTTIVTLSEAVKNLQFSLNDVDRGAFIDAVEISYDTGNGTWQNAALNNAFWQANSSVARTNDTIVNGWTGVAGSGTGSTNGRLAMSFGNTNVKRVRITYFSYVNAAGGNPSGQFAALSDLTYSRPNTDLSLAKTVSNAAPTPGSSVTYRLTLSSAASSSRTPSNVRVTDTLPLGFAFVSASGTGTFNSGTGVWTVPTIAPGTSVSIELTGTVNASAGATITNTAEVTSGTPYDPDSTPGNGATNEDDYASVSFTVAGARVAGTPPNLVCPAGENLFSWQGRSWAAGSTNNNLQLTTLGDVNIAIANDGVFLNNAAFGGQSPALQTGFDGGLGAPGRSLASLVDMTSREGRATFTVTLPGTFAGAQFKIFDVDFGTNQFADLIEIEGRRNGVTVQPTLTNGVANYVIANTAYGDVVAANNTADGNVVATFTAPIDTIIVRYGNHSAAPANPGQQGIALHDIRLCLPTVDLGLTKVSTVLSDPVNGTNNPKALPGARLNYVFSVANPVDLRLDGVVLSDAVPANLKFCFTNPNGAPAVAFTQGSPTSTLGFSYAGPTNTGDTVEFSVNNGATWNAPVTLDADGCDAAITNFRVIPTGTFAANSNFTLNAQFVLK</sequence>
<organism evidence="2 3">
    <name type="scientific">Alteripontixanthobacter maritimus</name>
    <dbReference type="NCBI Taxonomy" id="2161824"/>
    <lineage>
        <taxon>Bacteria</taxon>
        <taxon>Pseudomonadati</taxon>
        <taxon>Pseudomonadota</taxon>
        <taxon>Alphaproteobacteria</taxon>
        <taxon>Sphingomonadales</taxon>
        <taxon>Erythrobacteraceae</taxon>
        <taxon>Alteripontixanthobacter</taxon>
    </lineage>
</organism>
<protein>
    <recommendedName>
        <fullName evidence="1">DUF11 domain-containing protein</fullName>
    </recommendedName>
</protein>